<dbReference type="EMBL" id="MBFR01000017">
    <property type="protein sequence ID" value="PVU97166.1"/>
    <property type="molecule type" value="Genomic_DNA"/>
</dbReference>
<evidence type="ECO:0000313" key="1">
    <source>
        <dbReference type="EMBL" id="PVU97166.1"/>
    </source>
</evidence>
<evidence type="ECO:0000313" key="2">
    <source>
        <dbReference type="Proteomes" id="UP000245383"/>
    </source>
</evidence>
<organism evidence="1 2">
    <name type="scientific">Smittium simulii</name>
    <dbReference type="NCBI Taxonomy" id="133385"/>
    <lineage>
        <taxon>Eukaryota</taxon>
        <taxon>Fungi</taxon>
        <taxon>Fungi incertae sedis</taxon>
        <taxon>Zoopagomycota</taxon>
        <taxon>Kickxellomycotina</taxon>
        <taxon>Harpellomycetes</taxon>
        <taxon>Harpellales</taxon>
        <taxon>Legeriomycetaceae</taxon>
        <taxon>Smittium</taxon>
    </lineage>
</organism>
<dbReference type="AlphaFoldDB" id="A0A2T9YXZ2"/>
<proteinExistence type="predicted"/>
<sequence>MGRMIDHICLVNLDFQFIGASVCKNINISYHFSENVAYINSEKISQTEKAKKIDKQLITVDEYNITTVYNDITIALKTTPNNKTAGIDGIPRKFWKLVNKAWNEFNLIGINNTSVAVPIFKNGHFQDQNNYRVLVPGMKDKIPELLFADNAVILEESADELQKLFDILTKWCKR</sequence>
<dbReference type="Proteomes" id="UP000245383">
    <property type="component" value="Unassembled WGS sequence"/>
</dbReference>
<keyword evidence="2" id="KW-1185">Reference proteome</keyword>
<gene>
    <name evidence="1" type="ORF">BB561_000728</name>
</gene>
<accession>A0A2T9YXZ2</accession>
<reference evidence="1 2" key="1">
    <citation type="journal article" date="2018" name="MBio">
        <title>Comparative Genomics Reveals the Core Gene Toolbox for the Fungus-Insect Symbiosis.</title>
        <authorList>
            <person name="Wang Y."/>
            <person name="Stata M."/>
            <person name="Wang W."/>
            <person name="Stajich J.E."/>
            <person name="White M.M."/>
            <person name="Moncalvo J.M."/>
        </authorList>
    </citation>
    <scope>NUCLEOTIDE SEQUENCE [LARGE SCALE GENOMIC DNA]</scope>
    <source>
        <strain evidence="1 2">SWE-8-4</strain>
    </source>
</reference>
<name>A0A2T9YXZ2_9FUNG</name>
<protein>
    <recommendedName>
        <fullName evidence="3">Reverse transcriptase domain-containing protein</fullName>
    </recommendedName>
</protein>
<evidence type="ECO:0008006" key="3">
    <source>
        <dbReference type="Google" id="ProtNLM"/>
    </source>
</evidence>
<dbReference type="OrthoDB" id="426210at2759"/>
<comment type="caution">
    <text evidence="1">The sequence shown here is derived from an EMBL/GenBank/DDBJ whole genome shotgun (WGS) entry which is preliminary data.</text>
</comment>